<sequence>MDSSTPPQYPVEKHEPLASSSLPVYRQDSEFSSVERFKKKRRCFRFICAGLCFYLMMLGTGHFNFMTSFLRSGFSNSDVSFRSWPIPSDITLDKCSEWSEDSLTDRHRHRDLPPAPYSAISSFDLKVSARTLFFLARGHLSNGEINFVSTTNEGDIARVEVVTSYWEANALDYAKVCRVTRGDDEEGLGLFTPSWAAPHERIRLQFSVTVHLPKGVKDSVLRVNALETDLPLFAHHVDDLANKVEFEGVNLRTANAHIVVESISTGTAKITTANSPIEGTFNTSSSLSLVTANAYIKAKIGLENGNGDDSTNVLMSTSNAPIDAVVSLTTPKSSGGKYRIHARTAIGKIDLTVPVAPIDSNIYIDATTSVSPVLVTLPATYEGGFSLETSLKRANVLFDGKKEDPKDEKRKRIFEIFGDRFGRTEGVVAWSDEGKARGDVKIRSSLADVVLSL</sequence>
<keyword evidence="1" id="KW-1133">Transmembrane helix</keyword>
<dbReference type="InterPro" id="IPR055754">
    <property type="entry name" value="DUF7330"/>
</dbReference>
<dbReference type="AlphaFoldDB" id="A0A5C3LP59"/>
<dbReference type="EMBL" id="ML213641">
    <property type="protein sequence ID" value="TFK33786.1"/>
    <property type="molecule type" value="Genomic_DNA"/>
</dbReference>
<dbReference type="STRING" id="68775.A0A5C3LP59"/>
<evidence type="ECO:0000313" key="3">
    <source>
        <dbReference type="EMBL" id="TFK33786.1"/>
    </source>
</evidence>
<evidence type="ECO:0000259" key="2">
    <source>
        <dbReference type="Pfam" id="PF24016"/>
    </source>
</evidence>
<organism evidence="3 4">
    <name type="scientific">Crucibulum laeve</name>
    <dbReference type="NCBI Taxonomy" id="68775"/>
    <lineage>
        <taxon>Eukaryota</taxon>
        <taxon>Fungi</taxon>
        <taxon>Dikarya</taxon>
        <taxon>Basidiomycota</taxon>
        <taxon>Agaricomycotina</taxon>
        <taxon>Agaricomycetes</taxon>
        <taxon>Agaricomycetidae</taxon>
        <taxon>Agaricales</taxon>
        <taxon>Agaricineae</taxon>
        <taxon>Nidulariaceae</taxon>
        <taxon>Crucibulum</taxon>
    </lineage>
</organism>
<feature type="domain" description="DUF7330" evidence="2">
    <location>
        <begin position="270"/>
        <end position="392"/>
    </location>
</feature>
<reference evidence="3 4" key="1">
    <citation type="journal article" date="2019" name="Nat. Ecol. Evol.">
        <title>Megaphylogeny resolves global patterns of mushroom evolution.</title>
        <authorList>
            <person name="Varga T."/>
            <person name="Krizsan K."/>
            <person name="Foldi C."/>
            <person name="Dima B."/>
            <person name="Sanchez-Garcia M."/>
            <person name="Sanchez-Ramirez S."/>
            <person name="Szollosi G.J."/>
            <person name="Szarkandi J.G."/>
            <person name="Papp V."/>
            <person name="Albert L."/>
            <person name="Andreopoulos W."/>
            <person name="Angelini C."/>
            <person name="Antonin V."/>
            <person name="Barry K.W."/>
            <person name="Bougher N.L."/>
            <person name="Buchanan P."/>
            <person name="Buyck B."/>
            <person name="Bense V."/>
            <person name="Catcheside P."/>
            <person name="Chovatia M."/>
            <person name="Cooper J."/>
            <person name="Damon W."/>
            <person name="Desjardin D."/>
            <person name="Finy P."/>
            <person name="Geml J."/>
            <person name="Haridas S."/>
            <person name="Hughes K."/>
            <person name="Justo A."/>
            <person name="Karasinski D."/>
            <person name="Kautmanova I."/>
            <person name="Kiss B."/>
            <person name="Kocsube S."/>
            <person name="Kotiranta H."/>
            <person name="LaButti K.M."/>
            <person name="Lechner B.E."/>
            <person name="Liimatainen K."/>
            <person name="Lipzen A."/>
            <person name="Lukacs Z."/>
            <person name="Mihaltcheva S."/>
            <person name="Morgado L.N."/>
            <person name="Niskanen T."/>
            <person name="Noordeloos M.E."/>
            <person name="Ohm R.A."/>
            <person name="Ortiz-Santana B."/>
            <person name="Ovrebo C."/>
            <person name="Racz N."/>
            <person name="Riley R."/>
            <person name="Savchenko A."/>
            <person name="Shiryaev A."/>
            <person name="Soop K."/>
            <person name="Spirin V."/>
            <person name="Szebenyi C."/>
            <person name="Tomsovsky M."/>
            <person name="Tulloss R.E."/>
            <person name="Uehling J."/>
            <person name="Grigoriev I.V."/>
            <person name="Vagvolgyi C."/>
            <person name="Papp T."/>
            <person name="Martin F.M."/>
            <person name="Miettinen O."/>
            <person name="Hibbett D.S."/>
            <person name="Nagy L.G."/>
        </authorList>
    </citation>
    <scope>NUCLEOTIDE SEQUENCE [LARGE SCALE GENOMIC DNA]</scope>
    <source>
        <strain evidence="3 4">CBS 166.37</strain>
    </source>
</reference>
<accession>A0A5C3LP59</accession>
<feature type="transmembrane region" description="Helical" evidence="1">
    <location>
        <begin position="43"/>
        <end position="65"/>
    </location>
</feature>
<keyword evidence="1" id="KW-0812">Transmembrane</keyword>
<dbReference type="Proteomes" id="UP000308652">
    <property type="component" value="Unassembled WGS sequence"/>
</dbReference>
<protein>
    <recommendedName>
        <fullName evidence="2">DUF7330 domain-containing protein</fullName>
    </recommendedName>
</protein>
<name>A0A5C3LP59_9AGAR</name>
<keyword evidence="1" id="KW-0472">Membrane</keyword>
<proteinExistence type="predicted"/>
<evidence type="ECO:0000313" key="4">
    <source>
        <dbReference type="Proteomes" id="UP000308652"/>
    </source>
</evidence>
<dbReference type="Pfam" id="PF24016">
    <property type="entry name" value="DUF7330"/>
    <property type="match status" value="1"/>
</dbReference>
<gene>
    <name evidence="3" type="ORF">BDQ12DRAFT_690570</name>
</gene>
<keyword evidence="4" id="KW-1185">Reference proteome</keyword>
<dbReference type="OrthoDB" id="5570013at2759"/>
<evidence type="ECO:0000256" key="1">
    <source>
        <dbReference type="SAM" id="Phobius"/>
    </source>
</evidence>